<dbReference type="GO" id="GO:0004502">
    <property type="term" value="F:kynurenine 3-monooxygenase activity"/>
    <property type="evidence" value="ECO:0007669"/>
    <property type="project" value="TreeGrafter"/>
</dbReference>
<dbReference type="PATRIC" id="fig|1637645.4.peg.1982"/>
<keyword evidence="6 9" id="KW-0503">Monooxygenase</keyword>
<dbReference type="InterPro" id="IPR036188">
    <property type="entry name" value="FAD/NAD-bd_sf"/>
</dbReference>
<evidence type="ECO:0000313" key="11">
    <source>
        <dbReference type="Proteomes" id="UP000033607"/>
    </source>
</evidence>
<feature type="transmembrane region" description="Helical" evidence="7">
    <location>
        <begin position="429"/>
        <end position="451"/>
    </location>
</feature>
<evidence type="ECO:0000256" key="3">
    <source>
        <dbReference type="ARBA" id="ARBA00022827"/>
    </source>
</evidence>
<dbReference type="PANTHER" id="PTHR46028">
    <property type="entry name" value="KYNURENINE 3-MONOOXYGENASE"/>
    <property type="match status" value="1"/>
</dbReference>
<keyword evidence="2" id="KW-0285">Flavoprotein</keyword>
<sequence length="494" mass="55920">MSTETQNLKQKAVIVGGGPAGFATALMLAKRGWSEITVLEKRPSADFYEPDKSFNYLIDGRGQKFTDLLGFTEKLSKIGVPNTEFYLTEIKADGTCKTSKVPVVDPNRKTAYWLPRRAFLQLLYQEIEENWQGCIQVLFNTKCVKLDSSVEENLGKSKLTVFAQEINNEKVVTFEANLLVGCDGINSVVRETLDRWENSETNQFKMQLFPSASSGLKYKVLTLSPNFPLDNNKSKRAVCTMAYAIRSAFTDPQRCLSLGILPFADPNEPRTANIIRPPDHQIWKIQDGEQLYTFLETAFPQLPIPEIVSPEESERFAKSEGGFFPVPQYCSGLHWLVSAKNYSSGVVLLGDAVHCFPPDIGQGVNSALEDVCILNQALSQSNDRISDALPLYQSWRSPDLKPLIRLAQTAFPWQYNQDILRKRLWMINFLLRLLLSRILPFIFSPPAFILIQNHQLSYREIWNRTEKTTKILYLLLGLILVGSLLILSFGYIIN</sequence>
<dbReference type="PRINTS" id="PR00420">
    <property type="entry name" value="RNGMNOXGNASE"/>
</dbReference>
<gene>
    <name evidence="9" type="ORF">WN50_21210</name>
    <name evidence="10" type="ORF">WN50_34610</name>
</gene>
<keyword evidence="3" id="KW-0274">FAD</keyword>
<dbReference type="Pfam" id="PF01494">
    <property type="entry name" value="FAD_binding_3"/>
    <property type="match status" value="2"/>
</dbReference>
<dbReference type="Proteomes" id="UP000033607">
    <property type="component" value="Unassembled WGS sequence"/>
</dbReference>
<dbReference type="PANTHER" id="PTHR46028:SF2">
    <property type="entry name" value="KYNURENINE 3-MONOOXYGENASE"/>
    <property type="match status" value="1"/>
</dbReference>
<feature type="transmembrane region" description="Helical" evidence="7">
    <location>
        <begin position="471"/>
        <end position="493"/>
    </location>
</feature>
<feature type="domain" description="FAD-binding" evidence="8">
    <location>
        <begin position="339"/>
        <end position="380"/>
    </location>
</feature>
<evidence type="ECO:0000256" key="5">
    <source>
        <dbReference type="ARBA" id="ARBA00023002"/>
    </source>
</evidence>
<feature type="domain" description="FAD-binding" evidence="8">
    <location>
        <begin position="11"/>
        <end position="196"/>
    </location>
</feature>
<feature type="transmembrane region" description="Helical" evidence="7">
    <location>
        <begin position="12"/>
        <end position="29"/>
    </location>
</feature>
<evidence type="ECO:0000313" key="10">
    <source>
        <dbReference type="EMBL" id="KMW70513.1"/>
    </source>
</evidence>
<comment type="caution">
    <text evidence="9">The sequence shown here is derived from an EMBL/GenBank/DDBJ whole genome shotgun (WGS) entry which is preliminary data.</text>
</comment>
<name>A0A0F5YBC1_9CYAN</name>
<protein>
    <submittedName>
        <fullName evidence="9">FAD-binding monooxygenase</fullName>
    </submittedName>
</protein>
<organism evidence="9 11">
    <name type="scientific">Limnoraphis robusta CS-951</name>
    <dbReference type="NCBI Taxonomy" id="1637645"/>
    <lineage>
        <taxon>Bacteria</taxon>
        <taxon>Bacillati</taxon>
        <taxon>Cyanobacteriota</taxon>
        <taxon>Cyanophyceae</taxon>
        <taxon>Oscillatoriophycideae</taxon>
        <taxon>Oscillatoriales</taxon>
        <taxon>Sirenicapillariaceae</taxon>
        <taxon>Limnoraphis</taxon>
    </lineage>
</organism>
<dbReference type="EMBL" id="LATL02000138">
    <property type="protein sequence ID" value="KMW70513.1"/>
    <property type="molecule type" value="Genomic_DNA"/>
</dbReference>
<keyword evidence="4" id="KW-0521">NADP</keyword>
<evidence type="ECO:0000256" key="2">
    <source>
        <dbReference type="ARBA" id="ARBA00022630"/>
    </source>
</evidence>
<dbReference type="GO" id="GO:0070189">
    <property type="term" value="P:kynurenine metabolic process"/>
    <property type="evidence" value="ECO:0007669"/>
    <property type="project" value="TreeGrafter"/>
</dbReference>
<keyword evidence="7" id="KW-0812">Transmembrane</keyword>
<evidence type="ECO:0000259" key="8">
    <source>
        <dbReference type="Pfam" id="PF01494"/>
    </source>
</evidence>
<keyword evidence="5" id="KW-0560">Oxidoreductase</keyword>
<comment type="cofactor">
    <cofactor evidence="1">
        <name>FAD</name>
        <dbReference type="ChEBI" id="CHEBI:57692"/>
    </cofactor>
</comment>
<evidence type="ECO:0000256" key="4">
    <source>
        <dbReference type="ARBA" id="ARBA00022857"/>
    </source>
</evidence>
<evidence type="ECO:0000256" key="7">
    <source>
        <dbReference type="SAM" id="Phobius"/>
    </source>
</evidence>
<dbReference type="InterPro" id="IPR002938">
    <property type="entry name" value="FAD-bd"/>
</dbReference>
<dbReference type="GO" id="GO:0071949">
    <property type="term" value="F:FAD binding"/>
    <property type="evidence" value="ECO:0007669"/>
    <property type="project" value="InterPro"/>
</dbReference>
<evidence type="ECO:0000256" key="1">
    <source>
        <dbReference type="ARBA" id="ARBA00001974"/>
    </source>
</evidence>
<dbReference type="RefSeq" id="WP_046280580.1">
    <property type="nucleotide sequence ID" value="NZ_LATL02000096.1"/>
</dbReference>
<keyword evidence="7" id="KW-1133">Transmembrane helix</keyword>
<reference evidence="9 11" key="1">
    <citation type="submission" date="2015-06" db="EMBL/GenBank/DDBJ databases">
        <title>Draft genome assembly of filamentous brackish cyanobacterium Limnoraphis robusta strain CS-951.</title>
        <authorList>
            <person name="Willis A."/>
            <person name="Parks M."/>
            <person name="Burford M.A."/>
        </authorList>
    </citation>
    <scope>NUCLEOTIDE SEQUENCE [LARGE SCALE GENOMIC DNA]</scope>
    <source>
        <strain evidence="9 11">CS-951</strain>
    </source>
</reference>
<accession>A0A0F5YBC1</accession>
<dbReference type="Gene3D" id="3.50.50.60">
    <property type="entry name" value="FAD/NAD(P)-binding domain"/>
    <property type="match status" value="1"/>
</dbReference>
<evidence type="ECO:0000256" key="6">
    <source>
        <dbReference type="ARBA" id="ARBA00023033"/>
    </source>
</evidence>
<dbReference type="SUPFAM" id="SSF51905">
    <property type="entry name" value="FAD/NAD(P)-binding domain"/>
    <property type="match status" value="1"/>
</dbReference>
<proteinExistence type="predicted"/>
<evidence type="ECO:0000313" key="9">
    <source>
        <dbReference type="EMBL" id="KKD36179.1"/>
    </source>
</evidence>
<dbReference type="AlphaFoldDB" id="A0A0F5YBC1"/>
<keyword evidence="7" id="KW-0472">Membrane</keyword>
<dbReference type="EMBL" id="LATL02000096">
    <property type="protein sequence ID" value="KKD36179.1"/>
    <property type="molecule type" value="Genomic_DNA"/>
</dbReference>
<dbReference type="OrthoDB" id="9782160at2"/>